<dbReference type="HOGENOM" id="CLU_040058_4_2_1"/>
<dbReference type="SUPFAM" id="SSF53474">
    <property type="entry name" value="alpha/beta-Hydrolases"/>
    <property type="match status" value="1"/>
</dbReference>
<feature type="signal peptide" evidence="3">
    <location>
        <begin position="1"/>
        <end position="18"/>
    </location>
</feature>
<evidence type="ECO:0000256" key="3">
    <source>
        <dbReference type="SAM" id="SignalP"/>
    </source>
</evidence>
<feature type="chain" id="PRO_5002204017" evidence="3">
    <location>
        <begin position="19"/>
        <end position="232"/>
    </location>
</feature>
<keyword evidence="3" id="KW-0732">Signal</keyword>
<evidence type="ECO:0000256" key="1">
    <source>
        <dbReference type="ARBA" id="ARBA00022801"/>
    </source>
</evidence>
<dbReference type="OrthoDB" id="2586582at2759"/>
<dbReference type="GO" id="GO:0052689">
    <property type="term" value="F:carboxylic ester hydrolase activity"/>
    <property type="evidence" value="ECO:0007669"/>
    <property type="project" value="UniProtKB-ARBA"/>
</dbReference>
<evidence type="ECO:0000256" key="2">
    <source>
        <dbReference type="ARBA" id="ARBA00023157"/>
    </source>
</evidence>
<keyword evidence="1" id="KW-0378">Hydrolase</keyword>
<dbReference type="Proteomes" id="UP000054279">
    <property type="component" value="Unassembled WGS sequence"/>
</dbReference>
<proteinExistence type="predicted"/>
<evidence type="ECO:0000313" key="4">
    <source>
        <dbReference type="EMBL" id="KIJ29284.1"/>
    </source>
</evidence>
<dbReference type="SMART" id="SM01110">
    <property type="entry name" value="Cutinase"/>
    <property type="match status" value="1"/>
</dbReference>
<accession>A0A0C9U4T6</accession>
<reference evidence="4 5" key="1">
    <citation type="submission" date="2014-06" db="EMBL/GenBank/DDBJ databases">
        <title>Evolutionary Origins and Diversification of the Mycorrhizal Mutualists.</title>
        <authorList>
            <consortium name="DOE Joint Genome Institute"/>
            <consortium name="Mycorrhizal Genomics Consortium"/>
            <person name="Kohler A."/>
            <person name="Kuo A."/>
            <person name="Nagy L.G."/>
            <person name="Floudas D."/>
            <person name="Copeland A."/>
            <person name="Barry K.W."/>
            <person name="Cichocki N."/>
            <person name="Veneault-Fourrey C."/>
            <person name="LaButti K."/>
            <person name="Lindquist E.A."/>
            <person name="Lipzen A."/>
            <person name="Lundell T."/>
            <person name="Morin E."/>
            <person name="Murat C."/>
            <person name="Riley R."/>
            <person name="Ohm R."/>
            <person name="Sun H."/>
            <person name="Tunlid A."/>
            <person name="Henrissat B."/>
            <person name="Grigoriev I.V."/>
            <person name="Hibbett D.S."/>
            <person name="Martin F."/>
        </authorList>
    </citation>
    <scope>NUCLEOTIDE SEQUENCE [LARGE SCALE GENOMIC DNA]</scope>
    <source>
        <strain evidence="4 5">SS14</strain>
    </source>
</reference>
<dbReference type="Gene3D" id="3.40.50.1820">
    <property type="entry name" value="alpha/beta hydrolase"/>
    <property type="match status" value="1"/>
</dbReference>
<dbReference type="EMBL" id="KN837286">
    <property type="protein sequence ID" value="KIJ29284.1"/>
    <property type="molecule type" value="Genomic_DNA"/>
</dbReference>
<dbReference type="InterPro" id="IPR000675">
    <property type="entry name" value="Cutinase/axe"/>
</dbReference>
<dbReference type="PANTHER" id="PTHR33630">
    <property type="entry name" value="CUTINASE RV1984C-RELATED-RELATED"/>
    <property type="match status" value="1"/>
</dbReference>
<keyword evidence="5" id="KW-1185">Reference proteome</keyword>
<evidence type="ECO:0000313" key="5">
    <source>
        <dbReference type="Proteomes" id="UP000054279"/>
    </source>
</evidence>
<protein>
    <submittedName>
        <fullName evidence="4">Carbohydrate esterase family 5 protein</fullName>
    </submittedName>
</protein>
<dbReference type="AlphaFoldDB" id="A0A0C9U4T6"/>
<dbReference type="PANTHER" id="PTHR33630:SF9">
    <property type="entry name" value="CUTINASE 4"/>
    <property type="match status" value="1"/>
</dbReference>
<organism evidence="4 5">
    <name type="scientific">Sphaerobolus stellatus (strain SS14)</name>
    <dbReference type="NCBI Taxonomy" id="990650"/>
    <lineage>
        <taxon>Eukaryota</taxon>
        <taxon>Fungi</taxon>
        <taxon>Dikarya</taxon>
        <taxon>Basidiomycota</taxon>
        <taxon>Agaricomycotina</taxon>
        <taxon>Agaricomycetes</taxon>
        <taxon>Phallomycetidae</taxon>
        <taxon>Geastrales</taxon>
        <taxon>Sphaerobolaceae</taxon>
        <taxon>Sphaerobolus</taxon>
    </lineage>
</organism>
<name>A0A0C9U4T6_SPHS4</name>
<keyword evidence="2" id="KW-1015">Disulfide bond</keyword>
<gene>
    <name evidence="4" type="ORF">M422DRAFT_269355</name>
</gene>
<dbReference type="Pfam" id="PF01083">
    <property type="entry name" value="Cutinase"/>
    <property type="match status" value="1"/>
</dbReference>
<sequence>MFPKPLFEFIFCASIVAAVPAPAAAPASLCAAVHTIAARASTEDPGPGIIGALVTQVQNRSSQTVSTNSVTYPATLTNYPSSSAQGTAATITLLTNQANACPSQNIVLVGYSQGAHIIGDAVAGGGGLMVGLGPATAPVATTIANRVVAIVQMGDPRHVIAQSFDKGTSALNGLYPRGITQQYSSTLKPRIQSYCDFNDPFCASGIDTQVHLTYLDRYQNAAAQFILTQIGG</sequence>
<dbReference type="InterPro" id="IPR029058">
    <property type="entry name" value="AB_hydrolase_fold"/>
</dbReference>